<dbReference type="Gene3D" id="3.40.50.300">
    <property type="entry name" value="P-loop containing nucleotide triphosphate hydrolases"/>
    <property type="match status" value="1"/>
</dbReference>
<dbReference type="GO" id="GO:0097550">
    <property type="term" value="C:transcription preinitiation complex"/>
    <property type="evidence" value="ECO:0007669"/>
    <property type="project" value="TreeGrafter"/>
</dbReference>
<feature type="compositionally biased region" description="Polar residues" evidence="15">
    <location>
        <begin position="954"/>
        <end position="966"/>
    </location>
</feature>
<sequence>MMSSKRKALSAAQGATKAARASNASTPGPSTPRDNGDNLEQSEQPSEIRTMIARNVQKFDISAFPCTLSPGVRDIASVFFQSEHGRDFTALRLKPNHKNLPLKIDGSGTLILETFHPLAPRVQDFLITIAEPTSRPTSIHEYRLTTHSLYAAASVGLSPDDIINTLERFLKTEMPPNVIQYIAYRGKSYGKVKLVLRNNKYFVETTDPAILQALLKDPVIGSCRVQGSEQVTTSAPKMAGLVIAGTMEAAGVKEAEGLGEGNLNQVQELLKQNPMAEDDDDDDEDTIHAFQIDDEKVSAVAQRCLALHFPALEEYDFRNDHANPDLKINLRPEAQVRPYQEKSLSKMFGNGRAKSGIIVLLCGAGKTLVGITAACTIRKGVVVLATSNMSAIQWRNEFIKWSNINPDNIAIFSLDNKSVSTGNTRIIITTYSMSREWGLMLLDEVHVVPAQIFRRVIGSIKSHSKLGLTATLLREDGKIEDLNFLIGPKLRGDKIIVFSDNVYALEVYAKKLMKPFLYGGTSNSERQDILNFFRRSPKCSTLFLSKIGDTSLDLPEATCLIQISAQYGSRRQEAQRLGRVLRAKRRNEEGFNAFFYSLVSKDTMEMSYSSKRQAFLVDQGYAFKVITHLKNIESMPDLAFSTPEDQNELLEKIVVDVESKPWKEEQEMAGLFAEGNMFYKPDGKPQRKTANRRTGGTLKGLGGGQDMAYAEQNKKAGKKKKGPQSAFFKSIKRENERRRICDQAKSKEKGIRSQSESDSDDSIDHNGNRGQKLKKRARFTRQGQLAPPTGPEEIEYAGTRRSIISRNPALIDDDGFEVDSEDDDERLQDALANAADMNPYANVHLEQILAPLTAVTDLADHPALATAFKSKNLTQLANQASELMRKEQRALWKVKRLMTGFCGDYTWIPCGVLVGPNDIELYRDDSAYQDLVRQRLAITGLSGGSSGAAVNAEQKPTVNGASSAADTSPAKDAGEKATAADDVTMADVDAVQQSDKNASPDKEEPEKDSDQGRSQGGVEAAEKSSTADPKPGTGSSEKPAKSEENMKSNSSTGPETVTAKAVDNENVEMKDANATTSNEEARDSHENNEVGQPSVKAYAESDDFPIHPLFTPPTYPRPDRDMGLPENEAENVRHLLSLYIQKQEEVSRGAVKLYLNLLKADRLRQQVLRWSKAEGHVGELSDGEDWYDWEEWNLTEDLKKGQDEEEEELPVGKKTRTRRS</sequence>
<evidence type="ECO:0000256" key="2">
    <source>
        <dbReference type="ARBA" id="ARBA00006637"/>
    </source>
</evidence>
<evidence type="ECO:0000256" key="12">
    <source>
        <dbReference type="ARBA" id="ARBA00034617"/>
    </source>
</evidence>
<evidence type="ECO:0000256" key="5">
    <source>
        <dbReference type="ARBA" id="ARBA00022801"/>
    </source>
</evidence>
<dbReference type="PROSITE" id="PS51192">
    <property type="entry name" value="HELICASE_ATP_BIND_1"/>
    <property type="match status" value="1"/>
</dbReference>
<keyword evidence="6 18" id="KW-0347">Helicase</keyword>
<keyword evidence="8" id="KW-0238">DNA-binding</keyword>
<dbReference type="OrthoDB" id="10262986at2759"/>
<dbReference type="GO" id="GO:0005524">
    <property type="term" value="F:ATP binding"/>
    <property type="evidence" value="ECO:0007669"/>
    <property type="project" value="UniProtKB-KW"/>
</dbReference>
<evidence type="ECO:0000256" key="3">
    <source>
        <dbReference type="ARBA" id="ARBA00022741"/>
    </source>
</evidence>
<dbReference type="PANTHER" id="PTHR11274:SF0">
    <property type="entry name" value="GENERAL TRANSCRIPTION AND DNA REPAIR FACTOR IIH HELICASE SUBUNIT XPB"/>
    <property type="match status" value="1"/>
</dbReference>
<feature type="domain" description="Helicase ATP-binding" evidence="16">
    <location>
        <begin position="347"/>
        <end position="490"/>
    </location>
</feature>
<dbReference type="SUPFAM" id="SSF52540">
    <property type="entry name" value="P-loop containing nucleoside triphosphate hydrolases"/>
    <property type="match status" value="2"/>
</dbReference>
<dbReference type="GO" id="GO:0016887">
    <property type="term" value="F:ATP hydrolysis activity"/>
    <property type="evidence" value="ECO:0007669"/>
    <property type="project" value="RHEA"/>
</dbReference>
<comment type="caution">
    <text evidence="18">The sequence shown here is derived from an EMBL/GenBank/DDBJ whole genome shotgun (WGS) entry which is preliminary data.</text>
</comment>
<evidence type="ECO:0000256" key="10">
    <source>
        <dbReference type="ARBA" id="ARBA00023235"/>
    </source>
</evidence>
<evidence type="ECO:0000259" key="16">
    <source>
        <dbReference type="PROSITE" id="PS51192"/>
    </source>
</evidence>
<dbReference type="EMBL" id="JOWA01000143">
    <property type="protein sequence ID" value="KEZ39455.1"/>
    <property type="molecule type" value="Genomic_DNA"/>
</dbReference>
<feature type="region of interest" description="Disordered" evidence="15">
    <location>
        <begin position="942"/>
        <end position="1125"/>
    </location>
</feature>
<feature type="compositionally biased region" description="Basic and acidic residues" evidence="15">
    <location>
        <begin position="998"/>
        <end position="1011"/>
    </location>
</feature>
<feature type="region of interest" description="Disordered" evidence="15">
    <location>
        <begin position="1"/>
        <end position="44"/>
    </location>
</feature>
<dbReference type="PANTHER" id="PTHR11274">
    <property type="entry name" value="RAD25/XP-B DNA REPAIR HELICASE"/>
    <property type="match status" value="1"/>
</dbReference>
<dbReference type="SMART" id="SM00490">
    <property type="entry name" value="HELICc"/>
    <property type="match status" value="1"/>
</dbReference>
<dbReference type="GeneID" id="27728386"/>
<dbReference type="GO" id="GO:0006289">
    <property type="term" value="P:nucleotide-excision repair"/>
    <property type="evidence" value="ECO:0007669"/>
    <property type="project" value="InterPro"/>
</dbReference>
<proteinExistence type="inferred from homology"/>
<evidence type="ECO:0000256" key="13">
    <source>
        <dbReference type="ARBA" id="ARBA00034808"/>
    </source>
</evidence>
<evidence type="ECO:0000313" key="18">
    <source>
        <dbReference type="EMBL" id="KEZ39455.1"/>
    </source>
</evidence>
<feature type="region of interest" description="Disordered" evidence="15">
    <location>
        <begin position="1197"/>
        <end position="1220"/>
    </location>
</feature>
<dbReference type="InterPro" id="IPR050615">
    <property type="entry name" value="ATP-dep_DNA_Helicase"/>
</dbReference>
<dbReference type="NCBIfam" id="TIGR00603">
    <property type="entry name" value="rad25"/>
    <property type="match status" value="1"/>
</dbReference>
<dbReference type="Proteomes" id="UP000028545">
    <property type="component" value="Unassembled WGS sequence"/>
</dbReference>
<dbReference type="PRINTS" id="PR00851">
    <property type="entry name" value="XRODRMPGMNTB"/>
</dbReference>
<dbReference type="Pfam" id="PF08595">
    <property type="entry name" value="RXT2_N"/>
    <property type="match status" value="1"/>
</dbReference>
<dbReference type="InterPro" id="IPR001161">
    <property type="entry name" value="XPB/Ssl2"/>
</dbReference>
<evidence type="ECO:0000256" key="11">
    <source>
        <dbReference type="ARBA" id="ARBA00023242"/>
    </source>
</evidence>
<keyword evidence="19" id="KW-1185">Reference proteome</keyword>
<dbReference type="KEGG" id="sapo:SAPIO_CDS9314"/>
<evidence type="ECO:0000256" key="4">
    <source>
        <dbReference type="ARBA" id="ARBA00022763"/>
    </source>
</evidence>
<dbReference type="GO" id="GO:0043138">
    <property type="term" value="F:3'-5' DNA helicase activity"/>
    <property type="evidence" value="ECO:0007669"/>
    <property type="project" value="UniProtKB-EC"/>
</dbReference>
<dbReference type="Pfam" id="PF04851">
    <property type="entry name" value="ResIII"/>
    <property type="match status" value="1"/>
</dbReference>
<evidence type="ECO:0000256" key="1">
    <source>
        <dbReference type="ARBA" id="ARBA00004123"/>
    </source>
</evidence>
<gene>
    <name evidence="18" type="ORF">SAPIO_CDS9314</name>
</gene>
<dbReference type="InterPro" id="IPR013904">
    <property type="entry name" value="RXT2_N"/>
</dbReference>
<feature type="compositionally biased region" description="Basic and acidic residues" evidence="15">
    <location>
        <begin position="1079"/>
        <end position="1088"/>
    </location>
</feature>
<comment type="catalytic activity">
    <reaction evidence="12">
        <text>Couples ATP hydrolysis with the unwinding of duplex DNA by translocating in the 3'-5' direction.</text>
        <dbReference type="EC" id="5.6.2.4"/>
    </reaction>
</comment>
<dbReference type="InterPro" id="IPR032830">
    <property type="entry name" value="XPB/Ssl2_N"/>
</dbReference>
<keyword evidence="7" id="KW-0067">ATP-binding</keyword>
<evidence type="ECO:0000256" key="8">
    <source>
        <dbReference type="ARBA" id="ARBA00023125"/>
    </source>
</evidence>
<dbReference type="CDD" id="cd18789">
    <property type="entry name" value="SF2_C_XPB"/>
    <property type="match status" value="1"/>
</dbReference>
<evidence type="ECO:0000259" key="17">
    <source>
        <dbReference type="PROSITE" id="PS51194"/>
    </source>
</evidence>
<comment type="catalytic activity">
    <reaction evidence="14">
        <text>ATP + H2O = ADP + phosphate + H(+)</text>
        <dbReference type="Rhea" id="RHEA:13065"/>
        <dbReference type="ChEBI" id="CHEBI:15377"/>
        <dbReference type="ChEBI" id="CHEBI:15378"/>
        <dbReference type="ChEBI" id="CHEBI:30616"/>
        <dbReference type="ChEBI" id="CHEBI:43474"/>
        <dbReference type="ChEBI" id="CHEBI:456216"/>
        <dbReference type="EC" id="5.6.2.4"/>
    </reaction>
</comment>
<dbReference type="SMART" id="SM00487">
    <property type="entry name" value="DEXDc"/>
    <property type="match status" value="1"/>
</dbReference>
<dbReference type="PROSITE" id="PS51194">
    <property type="entry name" value="HELICASE_CTER"/>
    <property type="match status" value="1"/>
</dbReference>
<keyword evidence="5 18" id="KW-0378">Hydrolase</keyword>
<dbReference type="RefSeq" id="XP_016639254.1">
    <property type="nucleotide sequence ID" value="XM_016790744.1"/>
</dbReference>
<feature type="domain" description="Helicase C-terminal" evidence="17">
    <location>
        <begin position="478"/>
        <end position="633"/>
    </location>
</feature>
<name>A0A084FWJ3_PSEDA</name>
<keyword evidence="10" id="KW-0413">Isomerase</keyword>
<dbReference type="GO" id="GO:0000112">
    <property type="term" value="C:nucleotide-excision repair factor 3 complex"/>
    <property type="evidence" value="ECO:0007669"/>
    <property type="project" value="TreeGrafter"/>
</dbReference>
<organism evidence="18 19">
    <name type="scientific">Pseudallescheria apiosperma</name>
    <name type="common">Scedosporium apiospermum</name>
    <dbReference type="NCBI Taxonomy" id="563466"/>
    <lineage>
        <taxon>Eukaryota</taxon>
        <taxon>Fungi</taxon>
        <taxon>Dikarya</taxon>
        <taxon>Ascomycota</taxon>
        <taxon>Pezizomycotina</taxon>
        <taxon>Sordariomycetes</taxon>
        <taxon>Hypocreomycetidae</taxon>
        <taxon>Microascales</taxon>
        <taxon>Microascaceae</taxon>
        <taxon>Scedosporium</taxon>
    </lineage>
</organism>
<feature type="region of interest" description="Disordered" evidence="15">
    <location>
        <begin position="676"/>
        <end position="793"/>
    </location>
</feature>
<evidence type="ECO:0000256" key="7">
    <source>
        <dbReference type="ARBA" id="ARBA00022840"/>
    </source>
</evidence>
<dbReference type="InterPro" id="IPR032438">
    <property type="entry name" value="ERCC3_RAD25_C"/>
</dbReference>
<dbReference type="GO" id="GO:0006367">
    <property type="term" value="P:transcription initiation at RNA polymerase II promoter"/>
    <property type="evidence" value="ECO:0007669"/>
    <property type="project" value="InterPro"/>
</dbReference>
<dbReference type="GO" id="GO:0005675">
    <property type="term" value="C:transcription factor TFIIH holo complex"/>
    <property type="evidence" value="ECO:0007669"/>
    <property type="project" value="TreeGrafter"/>
</dbReference>
<dbReference type="Pfam" id="PF16203">
    <property type="entry name" value="ERCC3_RAD25_C"/>
    <property type="match status" value="1"/>
</dbReference>
<dbReference type="InterPro" id="IPR014001">
    <property type="entry name" value="Helicase_ATP-bd"/>
</dbReference>
<dbReference type="InterPro" id="IPR001650">
    <property type="entry name" value="Helicase_C-like"/>
</dbReference>
<dbReference type="Pfam" id="PF13625">
    <property type="entry name" value="Helicase_C_3"/>
    <property type="match status" value="1"/>
</dbReference>
<protein>
    <recommendedName>
        <fullName evidence="13">DNA 3'-5' helicase</fullName>
        <ecNumber evidence="13">5.6.2.4</ecNumber>
    </recommendedName>
</protein>
<evidence type="ECO:0000256" key="14">
    <source>
        <dbReference type="ARBA" id="ARBA00048988"/>
    </source>
</evidence>
<dbReference type="EC" id="5.6.2.4" evidence="13"/>
<evidence type="ECO:0000256" key="6">
    <source>
        <dbReference type="ARBA" id="ARBA00022806"/>
    </source>
</evidence>
<reference evidence="18 19" key="1">
    <citation type="journal article" date="2014" name="Genome Announc.">
        <title>Draft genome sequence of the pathogenic fungus Scedosporium apiospermum.</title>
        <authorList>
            <person name="Vandeputte P."/>
            <person name="Ghamrawi S."/>
            <person name="Rechenmann M."/>
            <person name="Iltis A."/>
            <person name="Giraud S."/>
            <person name="Fleury M."/>
            <person name="Thornton C."/>
            <person name="Delhaes L."/>
            <person name="Meyer W."/>
            <person name="Papon N."/>
            <person name="Bouchara J.P."/>
        </authorList>
    </citation>
    <scope>NUCLEOTIDE SEQUENCE [LARGE SCALE GENOMIC DNA]</scope>
    <source>
        <strain evidence="18 19">IHEM 14462</strain>
    </source>
</reference>
<dbReference type="InterPro" id="IPR006935">
    <property type="entry name" value="Helicase/UvrB_N"/>
</dbReference>
<keyword evidence="3" id="KW-0547">Nucleotide-binding</keyword>
<keyword evidence="11" id="KW-0539">Nucleus</keyword>
<comment type="subcellular location">
    <subcellularLocation>
        <location evidence="1">Nucleus</location>
    </subcellularLocation>
</comment>
<evidence type="ECO:0000256" key="15">
    <source>
        <dbReference type="SAM" id="MobiDB-lite"/>
    </source>
</evidence>
<keyword evidence="9" id="KW-0234">DNA repair</keyword>
<dbReference type="AlphaFoldDB" id="A0A084FWJ3"/>
<dbReference type="GO" id="GO:0003677">
    <property type="term" value="F:DNA binding"/>
    <property type="evidence" value="ECO:0007669"/>
    <property type="project" value="UniProtKB-KW"/>
</dbReference>
<evidence type="ECO:0000256" key="9">
    <source>
        <dbReference type="ARBA" id="ARBA00023204"/>
    </source>
</evidence>
<dbReference type="VEuPathDB" id="FungiDB:SAPIO_CDS9314"/>
<dbReference type="HOGENOM" id="CLU_268742_0_0_1"/>
<dbReference type="InterPro" id="IPR027417">
    <property type="entry name" value="P-loop_NTPase"/>
</dbReference>
<feature type="compositionally biased region" description="Basic and acidic residues" evidence="15">
    <location>
        <begin position="731"/>
        <end position="751"/>
    </location>
</feature>
<keyword evidence="4" id="KW-0227">DNA damage</keyword>
<feature type="compositionally biased region" description="Low complexity" evidence="15">
    <location>
        <begin position="980"/>
        <end position="991"/>
    </location>
</feature>
<accession>A0A084FWJ3</accession>
<evidence type="ECO:0000313" key="19">
    <source>
        <dbReference type="Proteomes" id="UP000028545"/>
    </source>
</evidence>
<comment type="similarity">
    <text evidence="2">Belongs to the helicase family. RAD25/XPB subfamily.</text>
</comment>
<dbReference type="CDD" id="cd18029">
    <property type="entry name" value="DEXHc_XPB"/>
    <property type="match status" value="1"/>
</dbReference>